<evidence type="ECO:0000256" key="3">
    <source>
        <dbReference type="ARBA" id="ARBA00004922"/>
    </source>
</evidence>
<feature type="disulfide bond" evidence="25">
    <location>
        <begin position="353"/>
        <end position="362"/>
    </location>
</feature>
<evidence type="ECO:0000256" key="25">
    <source>
        <dbReference type="PIRSR" id="PIRSR607754-3"/>
    </source>
</evidence>
<dbReference type="InterPro" id="IPR029044">
    <property type="entry name" value="Nucleotide-diphossugar_trans"/>
</dbReference>
<feature type="disulfide bond" evidence="25">
    <location>
        <begin position="315"/>
        <end position="417"/>
    </location>
</feature>
<sequence length="421" mass="49673">MVRFSTRRCLISLATLWTIFTVGLFYKQLSTNANNAVIKRDTWDSLLPRNIKWSSLTYDLNDTEYLHKIFEEVNKLQYIRNQQYTLNLSDSGIVILVQVHDRVKELKILVDSLRNVKDIENTLVIFSHDLFLPNINNVIEDIEFCSVMQIFFPHALQIKKNQFPADSMSDCPRDIGPEKAKLSGCSNADHPDFYGHYREAKFTQMKHHWTWKINYVFNNIRLLKDFRGLVLRIDDDYYMGPDILHVMRMMNQHKKIDGLDINKMLIMGDYEEFKVEYQHDSNLFTSGYWYTGIGRGMGFNRDLWQKISNCKNIFCTFDDYNWDWSLQKLIDTCLNGLLVLKPIISRIFHVGKCHGFHRENICSMDRVLLNIKNFLNISQQYMHPKEMVYLNKKMHMRGVSDQVGNGGWADPRDHNLCLSFF</sequence>
<dbReference type="Pfam" id="PF05060">
    <property type="entry name" value="MGAT2"/>
    <property type="match status" value="1"/>
</dbReference>
<feature type="binding site" evidence="23">
    <location>
        <begin position="204"/>
        <end position="208"/>
    </location>
    <ligand>
        <name>substrate</name>
    </ligand>
</feature>
<evidence type="ECO:0000256" key="4">
    <source>
        <dbReference type="ARBA" id="ARBA00011011"/>
    </source>
</evidence>
<dbReference type="GO" id="GO:0009312">
    <property type="term" value="P:oligosaccharide biosynthetic process"/>
    <property type="evidence" value="ECO:0007669"/>
    <property type="project" value="InterPro"/>
</dbReference>
<feature type="disulfide bond" evidence="25">
    <location>
        <begin position="310"/>
        <end position="333"/>
    </location>
</feature>
<keyword evidence="9" id="KW-0812">Transmembrane</keyword>
<keyword evidence="12" id="KW-1133">Transmembrane helix</keyword>
<feature type="binding site" evidence="24">
    <location>
        <position position="349"/>
    </location>
    <ligand>
        <name>Mn(2+)</name>
        <dbReference type="ChEBI" id="CHEBI:29035"/>
    </ligand>
</feature>
<comment type="pathway">
    <text evidence="3">Protein modification; protein glycosylation.</text>
</comment>
<evidence type="ECO:0000256" key="11">
    <source>
        <dbReference type="ARBA" id="ARBA00022968"/>
    </source>
</evidence>
<evidence type="ECO:0000313" key="26">
    <source>
        <dbReference type="EMBL" id="KAK6170096.1"/>
    </source>
</evidence>
<keyword evidence="13" id="KW-0333">Golgi apparatus</keyword>
<evidence type="ECO:0000256" key="5">
    <source>
        <dbReference type="ARBA" id="ARBA00012613"/>
    </source>
</evidence>
<comment type="cofactor">
    <cofactor evidence="1 24">
        <name>Mn(2+)</name>
        <dbReference type="ChEBI" id="CHEBI:29035"/>
    </cofactor>
</comment>
<evidence type="ECO:0000256" key="14">
    <source>
        <dbReference type="ARBA" id="ARBA00023136"/>
    </source>
</evidence>
<dbReference type="EC" id="2.4.1.143" evidence="5"/>
<keyword evidence="14" id="KW-0472">Membrane</keyword>
<dbReference type="GO" id="GO:0006487">
    <property type="term" value="P:protein N-linked glycosylation"/>
    <property type="evidence" value="ECO:0007669"/>
    <property type="project" value="TreeGrafter"/>
</dbReference>
<protein>
    <recommendedName>
        <fullName evidence="6">Alpha-1,6-mannosyl-glycoprotein 2-beta-N-acetylglucosaminyltransferase</fullName>
        <ecNumber evidence="5">2.4.1.143</ecNumber>
    </recommendedName>
    <alternativeName>
        <fullName evidence="21">Beta-1,2-N-acetylglucosaminyltransferase II</fullName>
    </alternativeName>
    <alternativeName>
        <fullName evidence="20">GlcNAc-T II</fullName>
    </alternativeName>
    <alternativeName>
        <fullName evidence="19">Mannoside acetylglucosaminyltransferase 2</fullName>
    </alternativeName>
    <alternativeName>
        <fullName evidence="18">N-glycosyl-oligosaccharide-glycoprotein N-acetylglucosaminyltransferase II</fullName>
    </alternativeName>
</protein>
<feature type="binding site" evidence="24">
    <location>
        <position position="236"/>
    </location>
    <ligand>
        <name>Mn(2+)</name>
        <dbReference type="ChEBI" id="CHEBI:29035"/>
    </ligand>
</feature>
<evidence type="ECO:0000256" key="10">
    <source>
        <dbReference type="ARBA" id="ARBA00022723"/>
    </source>
</evidence>
<dbReference type="GO" id="GO:0000139">
    <property type="term" value="C:Golgi membrane"/>
    <property type="evidence" value="ECO:0007669"/>
    <property type="project" value="UniProtKB-SubCell"/>
</dbReference>
<evidence type="ECO:0000256" key="12">
    <source>
        <dbReference type="ARBA" id="ARBA00022989"/>
    </source>
</evidence>
<evidence type="ECO:0000256" key="2">
    <source>
        <dbReference type="ARBA" id="ARBA00004323"/>
    </source>
</evidence>
<dbReference type="AlphaFoldDB" id="A0AAN8PC87"/>
<evidence type="ECO:0000256" key="23">
    <source>
        <dbReference type="PIRSR" id="PIRSR607754-1"/>
    </source>
</evidence>
<feature type="disulfide bond" evidence="25">
    <location>
        <begin position="171"/>
        <end position="185"/>
    </location>
</feature>
<evidence type="ECO:0000256" key="19">
    <source>
        <dbReference type="ARBA" id="ARBA00031203"/>
    </source>
</evidence>
<evidence type="ECO:0000256" key="13">
    <source>
        <dbReference type="ARBA" id="ARBA00023034"/>
    </source>
</evidence>
<reference evidence="26 27" key="1">
    <citation type="submission" date="2024-01" db="EMBL/GenBank/DDBJ databases">
        <title>The genome of the rayed Mediterranean limpet Patella caerulea (Linnaeus, 1758).</title>
        <authorList>
            <person name="Anh-Thu Weber A."/>
            <person name="Halstead-Nussloch G."/>
        </authorList>
    </citation>
    <scope>NUCLEOTIDE SEQUENCE [LARGE SCALE GENOMIC DNA]</scope>
    <source>
        <strain evidence="26">AATW-2023a</strain>
        <tissue evidence="26">Whole specimen</tissue>
    </source>
</reference>
<evidence type="ECO:0000256" key="7">
    <source>
        <dbReference type="ARBA" id="ARBA00022676"/>
    </source>
</evidence>
<evidence type="ECO:0000256" key="18">
    <source>
        <dbReference type="ARBA" id="ARBA00029663"/>
    </source>
</evidence>
<dbReference type="InterPro" id="IPR007754">
    <property type="entry name" value="GlcNAc_II"/>
</dbReference>
<keyword evidence="17 24" id="KW-0464">Manganese</keyword>
<keyword evidence="15 25" id="KW-1015">Disulfide bond</keyword>
<evidence type="ECO:0000256" key="20">
    <source>
        <dbReference type="ARBA" id="ARBA00032552"/>
    </source>
</evidence>
<keyword evidence="11" id="KW-0735">Signal-anchor</keyword>
<name>A0AAN8PC87_PATCE</name>
<evidence type="ECO:0000256" key="24">
    <source>
        <dbReference type="PIRSR" id="PIRSR607754-2"/>
    </source>
</evidence>
<evidence type="ECO:0000256" key="6">
    <source>
        <dbReference type="ARBA" id="ARBA00014817"/>
    </source>
</evidence>
<evidence type="ECO:0000313" key="27">
    <source>
        <dbReference type="Proteomes" id="UP001347796"/>
    </source>
</evidence>
<dbReference type="GO" id="GO:0008455">
    <property type="term" value="F:alpha-1,6-mannosylglycoprotein 2-beta-N-acetylglucosaminyltransferase activity"/>
    <property type="evidence" value="ECO:0007669"/>
    <property type="project" value="UniProtKB-EC"/>
</dbReference>
<evidence type="ECO:0000256" key="22">
    <source>
        <dbReference type="ARBA" id="ARBA00093257"/>
    </source>
</evidence>
<dbReference type="PANTHER" id="PTHR12871:SF0">
    <property type="entry name" value="ALPHA-1,6-MANNOSYL-GLYCOPROTEIN 2-BETA-N-ACETYLGLUCOSAMINYLTRANSFERASE"/>
    <property type="match status" value="1"/>
</dbReference>
<evidence type="ECO:0000256" key="16">
    <source>
        <dbReference type="ARBA" id="ARBA00023180"/>
    </source>
</evidence>
<keyword evidence="7" id="KW-0328">Glycosyltransferase</keyword>
<accession>A0AAN8PC87</accession>
<evidence type="ECO:0000256" key="17">
    <source>
        <dbReference type="ARBA" id="ARBA00023211"/>
    </source>
</evidence>
<evidence type="ECO:0000256" key="15">
    <source>
        <dbReference type="ARBA" id="ARBA00023157"/>
    </source>
</evidence>
<comment type="catalytic activity">
    <reaction evidence="22">
        <text>an N(4)-{beta-D-GlcNAc-(1-&gt;2)-alpha-D-Man-(1-&gt;3)-[alpha-D-Man-(1-&gt;6)]-beta-D-Man-(1-&gt;4)-beta-D-GlcNAc-(1-&gt;4)-beta-D-GlcNAc}-L-asparaginyl-[protein] + UDP-N-acetyl-alpha-D-glucosamine = N(4)-{beta-D-GlcNAc-(1-&gt;2)-alpha-D-Man-(1-&gt;3)-[beta-D-GlcNAc-(1-&gt;2)-alpha-D-Man-(1-&gt;6)]-beta-D-Man-(1-&gt;4)-beta-D-GlcNAc-(1-&gt;4)-beta-D-GlcNAc}-L-asparaginyl-[protein] + UDP + H(+)</text>
        <dbReference type="Rhea" id="RHEA:12941"/>
        <dbReference type="Rhea" id="RHEA-COMP:13526"/>
        <dbReference type="Rhea" id="RHEA-COMP:14369"/>
        <dbReference type="ChEBI" id="CHEBI:15378"/>
        <dbReference type="ChEBI" id="CHEBI:57705"/>
        <dbReference type="ChEBI" id="CHEBI:58223"/>
        <dbReference type="ChEBI" id="CHEBI:60615"/>
        <dbReference type="ChEBI" id="CHEBI:60651"/>
        <dbReference type="EC" id="2.4.1.143"/>
    </reaction>
</comment>
<keyword evidence="27" id="KW-1185">Reference proteome</keyword>
<organism evidence="26 27">
    <name type="scientific">Patella caerulea</name>
    <name type="common">Rayed Mediterranean limpet</name>
    <dbReference type="NCBI Taxonomy" id="87958"/>
    <lineage>
        <taxon>Eukaryota</taxon>
        <taxon>Metazoa</taxon>
        <taxon>Spiralia</taxon>
        <taxon>Lophotrochozoa</taxon>
        <taxon>Mollusca</taxon>
        <taxon>Gastropoda</taxon>
        <taxon>Patellogastropoda</taxon>
        <taxon>Patelloidea</taxon>
        <taxon>Patellidae</taxon>
        <taxon>Patella</taxon>
    </lineage>
</organism>
<evidence type="ECO:0000256" key="8">
    <source>
        <dbReference type="ARBA" id="ARBA00022679"/>
    </source>
</evidence>
<comment type="subcellular location">
    <subcellularLocation>
        <location evidence="2">Golgi apparatus membrane</location>
        <topology evidence="2">Single-pass type II membrane protein</topology>
    </subcellularLocation>
</comment>
<dbReference type="Gene3D" id="3.90.550.10">
    <property type="entry name" value="Spore Coat Polysaccharide Biosynthesis Protein SpsA, Chain A"/>
    <property type="match status" value="1"/>
</dbReference>
<gene>
    <name evidence="26" type="ORF">SNE40_018573</name>
</gene>
<comment type="caution">
    <text evidence="26">The sequence shown here is derived from an EMBL/GenBank/DDBJ whole genome shotgun (WGS) entry which is preliminary data.</text>
</comment>
<dbReference type="GO" id="GO:0005795">
    <property type="term" value="C:Golgi stack"/>
    <property type="evidence" value="ECO:0007669"/>
    <property type="project" value="InterPro"/>
</dbReference>
<proteinExistence type="inferred from homology"/>
<evidence type="ECO:0000256" key="21">
    <source>
        <dbReference type="ARBA" id="ARBA00032915"/>
    </source>
</evidence>
<keyword evidence="10 24" id="KW-0479">Metal-binding</keyword>
<dbReference type="GO" id="GO:0046872">
    <property type="term" value="F:metal ion binding"/>
    <property type="evidence" value="ECO:0007669"/>
    <property type="project" value="UniProtKB-KW"/>
</dbReference>
<evidence type="ECO:0000256" key="1">
    <source>
        <dbReference type="ARBA" id="ARBA00001936"/>
    </source>
</evidence>
<feature type="binding site" evidence="23">
    <location>
        <position position="129"/>
    </location>
    <ligand>
        <name>substrate</name>
    </ligand>
</feature>
<evidence type="ECO:0000256" key="9">
    <source>
        <dbReference type="ARBA" id="ARBA00022692"/>
    </source>
</evidence>
<keyword evidence="16" id="KW-0325">Glycoprotein</keyword>
<comment type="similarity">
    <text evidence="4">Belongs to the glycosyltransferase 16 (GT16) protein family.</text>
</comment>
<dbReference type="EMBL" id="JAZGQO010000014">
    <property type="protein sequence ID" value="KAK6170096.1"/>
    <property type="molecule type" value="Genomic_DNA"/>
</dbReference>
<keyword evidence="8" id="KW-0808">Transferase</keyword>
<dbReference type="PANTHER" id="PTHR12871">
    <property type="entry name" value="BETA-1,2-N-ACETYLGLUCOSAMINYLTRANSFERASE II"/>
    <property type="match status" value="1"/>
</dbReference>
<dbReference type="Proteomes" id="UP001347796">
    <property type="component" value="Unassembled WGS sequence"/>
</dbReference>
<feature type="binding site" evidence="23">
    <location>
        <begin position="98"/>
        <end position="102"/>
    </location>
    <ligand>
        <name>substrate</name>
    </ligand>
</feature>